<evidence type="ECO:0000259" key="7">
    <source>
        <dbReference type="PROSITE" id="PS51462"/>
    </source>
</evidence>
<evidence type="ECO:0000256" key="6">
    <source>
        <dbReference type="ARBA" id="ARBA00023211"/>
    </source>
</evidence>
<organism evidence="8 9">
    <name type="scientific">Cytobacillus kochii</name>
    <dbReference type="NCBI Taxonomy" id="859143"/>
    <lineage>
        <taxon>Bacteria</taxon>
        <taxon>Bacillati</taxon>
        <taxon>Bacillota</taxon>
        <taxon>Bacilli</taxon>
        <taxon>Bacillales</taxon>
        <taxon>Bacillaceae</taxon>
        <taxon>Cytobacillus</taxon>
    </lineage>
</organism>
<sequence length="208" mass="23713">METIPKPAATVLLINPQGQVYMTKRPATMKFLAGHYVFPGGAVDEKDSLLSNRLIAPTDQANIPLAYYVAAAREVYEEIGVFLGCDRTGEPLSFQREESLNDRKRLLKKEISFIELLKEKEAALDCRCFTYIGHKTTPAKSPIRFDTRFFITRLPKRQQPIPDPYEVAEARWIYPKDALHAYEKGEIKLIHPTIRSLEKAICWLDATS</sequence>
<accession>A0A248TNH0</accession>
<dbReference type="GO" id="GO:0016818">
    <property type="term" value="F:hydrolase activity, acting on acid anhydrides, in phosphorus-containing anhydrides"/>
    <property type="evidence" value="ECO:0007669"/>
    <property type="project" value="InterPro"/>
</dbReference>
<dbReference type="SUPFAM" id="SSF55811">
    <property type="entry name" value="Nudix"/>
    <property type="match status" value="1"/>
</dbReference>
<keyword evidence="9" id="KW-1185">Reference proteome</keyword>
<dbReference type="EMBL" id="CP022983">
    <property type="protein sequence ID" value="ASV69784.1"/>
    <property type="molecule type" value="Genomic_DNA"/>
</dbReference>
<evidence type="ECO:0000256" key="4">
    <source>
        <dbReference type="ARBA" id="ARBA00022801"/>
    </source>
</evidence>
<feature type="domain" description="Nudix hydrolase" evidence="7">
    <location>
        <begin position="4"/>
        <end position="195"/>
    </location>
</feature>
<comment type="cofactor">
    <cofactor evidence="2">
        <name>Mg(2+)</name>
        <dbReference type="ChEBI" id="CHEBI:18420"/>
    </cofactor>
</comment>
<dbReference type="OrthoDB" id="9788263at2"/>
<gene>
    <name evidence="8" type="ORF">CKF48_22235</name>
</gene>
<protein>
    <recommendedName>
        <fullName evidence="7">Nudix hydrolase domain-containing protein</fullName>
    </recommendedName>
</protein>
<dbReference type="GO" id="GO:0046872">
    <property type="term" value="F:metal ion binding"/>
    <property type="evidence" value="ECO:0007669"/>
    <property type="project" value="UniProtKB-KW"/>
</dbReference>
<dbReference type="InterPro" id="IPR000086">
    <property type="entry name" value="NUDIX_hydrolase_dom"/>
</dbReference>
<dbReference type="PANTHER" id="PTHR12318:SF0">
    <property type="entry name" value="ACYL-COENZYME A DIPHOSPHATASE NUDT19"/>
    <property type="match status" value="1"/>
</dbReference>
<dbReference type="Proteomes" id="UP000215137">
    <property type="component" value="Chromosome"/>
</dbReference>
<evidence type="ECO:0000256" key="3">
    <source>
        <dbReference type="ARBA" id="ARBA00022723"/>
    </source>
</evidence>
<name>A0A248TNH0_9BACI</name>
<dbReference type="Gene3D" id="3.90.79.10">
    <property type="entry name" value="Nucleoside Triphosphate Pyrophosphohydrolase"/>
    <property type="match status" value="1"/>
</dbReference>
<evidence type="ECO:0000256" key="1">
    <source>
        <dbReference type="ARBA" id="ARBA00001936"/>
    </source>
</evidence>
<comment type="cofactor">
    <cofactor evidence="1">
        <name>Mn(2+)</name>
        <dbReference type="ChEBI" id="CHEBI:29035"/>
    </cofactor>
</comment>
<keyword evidence="3" id="KW-0479">Metal-binding</keyword>
<proteinExistence type="predicted"/>
<evidence type="ECO:0000313" key="8">
    <source>
        <dbReference type="EMBL" id="ASV69784.1"/>
    </source>
</evidence>
<dbReference type="InterPro" id="IPR039121">
    <property type="entry name" value="NUDT19"/>
</dbReference>
<reference evidence="8 9" key="1">
    <citation type="submission" date="2017-08" db="EMBL/GenBank/DDBJ databases">
        <title>Complete Genome Sequence of Bacillus kochii Oregon-R-modENCODE STRAIN BDGP4, isolated from Drosophila melanogaster gut.</title>
        <authorList>
            <person name="Wan K.H."/>
            <person name="Yu C."/>
            <person name="Park S."/>
            <person name="Hammonds A.S."/>
            <person name="Booth B.W."/>
            <person name="Celniker S.E."/>
        </authorList>
    </citation>
    <scope>NUCLEOTIDE SEQUENCE [LARGE SCALE GENOMIC DNA]</scope>
    <source>
        <strain evidence="8 9">BDGP4</strain>
    </source>
</reference>
<dbReference type="InterPro" id="IPR015797">
    <property type="entry name" value="NUDIX_hydrolase-like_dom_sf"/>
</dbReference>
<keyword evidence="6" id="KW-0464">Manganese</keyword>
<evidence type="ECO:0000256" key="5">
    <source>
        <dbReference type="ARBA" id="ARBA00022842"/>
    </source>
</evidence>
<dbReference type="CDD" id="cd18870">
    <property type="entry name" value="NUDIX_AcylCoAdiphos_Nudt19"/>
    <property type="match status" value="1"/>
</dbReference>
<dbReference type="AlphaFoldDB" id="A0A248TNH0"/>
<evidence type="ECO:0000313" key="9">
    <source>
        <dbReference type="Proteomes" id="UP000215137"/>
    </source>
</evidence>
<keyword evidence="5" id="KW-0460">Magnesium</keyword>
<dbReference type="PANTHER" id="PTHR12318">
    <property type="entry name" value="TESTOSTERONE-REGULATED PROTEIN RP2"/>
    <property type="match status" value="1"/>
</dbReference>
<keyword evidence="4" id="KW-0378">Hydrolase</keyword>
<dbReference type="RefSeq" id="WP_095373348.1">
    <property type="nucleotide sequence ID" value="NZ_CP022983.1"/>
</dbReference>
<dbReference type="KEGG" id="bko:CKF48_22235"/>
<evidence type="ECO:0000256" key="2">
    <source>
        <dbReference type="ARBA" id="ARBA00001946"/>
    </source>
</evidence>
<dbReference type="PROSITE" id="PS51462">
    <property type="entry name" value="NUDIX"/>
    <property type="match status" value="1"/>
</dbReference>